<evidence type="ECO:0000313" key="40">
    <source>
        <dbReference type="EMBL" id="AOO07408.1"/>
    </source>
</evidence>
<evidence type="ECO:0000313" key="9">
    <source>
        <dbReference type="EMBL" id="AOO00136.1"/>
    </source>
</evidence>
<dbReference type="EMBL" id="KX349279">
    <property type="protein sequence ID" value="AOO08912.1"/>
    <property type="molecule type" value="Genomic_DNA"/>
</dbReference>
<dbReference type="Proteomes" id="UP000220999">
    <property type="component" value="Segment"/>
</dbReference>
<evidence type="ECO:0000313" key="45">
    <source>
        <dbReference type="EMBL" id="AOO09769.1"/>
    </source>
</evidence>
<dbReference type="Proteomes" id="UP000219740">
    <property type="component" value="Genome"/>
</dbReference>
<evidence type="ECO:0000313" key="5">
    <source>
        <dbReference type="EMBL" id="AON98851.1"/>
    </source>
</evidence>
<evidence type="ECO:0000313" key="36">
    <source>
        <dbReference type="EMBL" id="AOO06552.1"/>
    </source>
</evidence>
<evidence type="ECO:0000313" key="4">
    <source>
        <dbReference type="EMBL" id="AON98421.1"/>
    </source>
</evidence>
<dbReference type="EMBL" id="KX349244">
    <property type="protein sequence ID" value="AOO01419.1"/>
    <property type="molecule type" value="Genomic_DNA"/>
</dbReference>
<evidence type="ECO:0000313" key="20">
    <source>
        <dbReference type="EMBL" id="AOO02488.1"/>
    </source>
</evidence>
<evidence type="ECO:0000313" key="33">
    <source>
        <dbReference type="EMBL" id="AOO05697.1"/>
    </source>
</evidence>
<dbReference type="EMBL" id="KX349264">
    <property type="protein sequence ID" value="AOO05697.1"/>
    <property type="molecule type" value="Genomic_DNA"/>
</dbReference>
<evidence type="ECO:0000313" key="32">
    <source>
        <dbReference type="EMBL" id="AOO05483.1"/>
    </source>
</evidence>
<evidence type="ECO:0000313" key="7">
    <source>
        <dbReference type="EMBL" id="AON99708.1"/>
    </source>
</evidence>
<dbReference type="Proteomes" id="UP000220495">
    <property type="component" value="Genome"/>
</dbReference>
<dbReference type="EMBL" id="KX349242">
    <property type="protein sequence ID" value="AOO00991.1"/>
    <property type="molecule type" value="Genomic_DNA"/>
</dbReference>
<dbReference type="EMBL" id="KX349282">
    <property type="protein sequence ID" value="AOO09555.1"/>
    <property type="molecule type" value="Genomic_DNA"/>
</dbReference>
<dbReference type="Proteomes" id="UP000219918">
    <property type="component" value="Segment"/>
</dbReference>
<organism evidence="14 48">
    <name type="scientific">Synechococcus phage S-RIM2</name>
    <dbReference type="NCBI Taxonomy" id="687800"/>
    <lineage>
        <taxon>Viruses</taxon>
        <taxon>Duplodnaviria</taxon>
        <taxon>Heunggongvirae</taxon>
        <taxon>Uroviricota</taxon>
        <taxon>Caudoviricetes</taxon>
        <taxon>Pantevenvirales</taxon>
        <taxon>Kyanoviridae</taxon>
        <taxon>Nerrivikvirus</taxon>
        <taxon>Nerrivikvirus srim2</taxon>
    </lineage>
</organism>
<dbReference type="EMBL" id="KX349249">
    <property type="protein sequence ID" value="AOO02488.1"/>
    <property type="molecule type" value="Genomic_DNA"/>
</dbReference>
<evidence type="ECO:0000313" key="8">
    <source>
        <dbReference type="EMBL" id="AON99921.1"/>
    </source>
</evidence>
<dbReference type="EMBL" id="KX349251">
    <property type="protein sequence ID" value="AOO02916.1"/>
    <property type="molecule type" value="Genomic_DNA"/>
</dbReference>
<evidence type="ECO:0000313" key="26">
    <source>
        <dbReference type="EMBL" id="AOO03986.1"/>
    </source>
</evidence>
<dbReference type="EMBL" id="KX349237">
    <property type="protein sequence ID" value="AON99921.1"/>
    <property type="molecule type" value="Genomic_DNA"/>
</dbReference>
<dbReference type="Proteomes" id="UP000229411">
    <property type="component" value="Segment"/>
</dbReference>
<evidence type="ECO:0000313" key="16">
    <source>
        <dbReference type="EMBL" id="AOO01633.1"/>
    </source>
</evidence>
<dbReference type="EMBL" id="KX349227">
    <property type="protein sequence ID" value="AON97777.1"/>
    <property type="molecule type" value="Genomic_DNA"/>
</dbReference>
<evidence type="ECO:0000313" key="13">
    <source>
        <dbReference type="EMBL" id="AOO00991.1"/>
    </source>
</evidence>
<dbReference type="Proteomes" id="UP000219823">
    <property type="component" value="Segment"/>
</dbReference>
<dbReference type="Proteomes" id="UP000220257">
    <property type="component" value="Genome"/>
</dbReference>
<evidence type="ECO:0000313" key="46">
    <source>
        <dbReference type="Proteomes" id="UP000219740"/>
    </source>
</evidence>
<evidence type="ECO:0000313" key="10">
    <source>
        <dbReference type="EMBL" id="AOO00350.1"/>
    </source>
</evidence>
<dbReference type="EMBL" id="KX349240">
    <property type="protein sequence ID" value="AOO00564.1"/>
    <property type="molecule type" value="Genomic_DNA"/>
</dbReference>
<evidence type="ECO:0000313" key="19">
    <source>
        <dbReference type="EMBL" id="AOO02275.1"/>
    </source>
</evidence>
<evidence type="ECO:0000313" key="30">
    <source>
        <dbReference type="EMBL" id="AOO05055.1"/>
    </source>
</evidence>
<evidence type="ECO:0000313" key="3">
    <source>
        <dbReference type="EMBL" id="AON97777.1"/>
    </source>
</evidence>
<evidence type="ECO:0000313" key="22">
    <source>
        <dbReference type="EMBL" id="AOO02916.1"/>
    </source>
</evidence>
<evidence type="ECO:0000313" key="24">
    <source>
        <dbReference type="EMBL" id="AOO03344.1"/>
    </source>
</evidence>
<sequence>MGKTFRRGGSERGYYSPGKSIRDKRQKGGTNRSTWADESNNYDDFQNNKKGRKFNRTTEEDGWY</sequence>
<evidence type="ECO:0000313" key="12">
    <source>
        <dbReference type="EMBL" id="AOO00777.1"/>
    </source>
</evidence>
<dbReference type="Proteomes" id="UP000220036">
    <property type="component" value="Segment"/>
</dbReference>
<evidence type="ECO:0000313" key="11">
    <source>
        <dbReference type="EMBL" id="AOO00564.1"/>
    </source>
</evidence>
<dbReference type="Proteomes" id="UP000219847">
    <property type="component" value="Segment"/>
</dbReference>
<dbReference type="EMBL" id="KX349257">
    <property type="protein sequence ID" value="AOO04200.1"/>
    <property type="molecule type" value="Genomic_DNA"/>
</dbReference>
<dbReference type="Proteomes" id="UP000220556">
    <property type="component" value="Segment"/>
</dbReference>
<dbReference type="Proteomes" id="UP000220787">
    <property type="component" value="Segment"/>
</dbReference>
<evidence type="ECO:0000313" key="42">
    <source>
        <dbReference type="EMBL" id="AOO08482.1"/>
    </source>
</evidence>
<feature type="compositionally biased region" description="Polar residues" evidence="1">
    <location>
        <begin position="28"/>
        <end position="45"/>
    </location>
</feature>
<dbReference type="EMBL" id="KX349262">
    <property type="protein sequence ID" value="AOO05269.1"/>
    <property type="molecule type" value="Genomic_DNA"/>
</dbReference>
<dbReference type="EMBL" id="KX349272">
    <property type="protein sequence ID" value="AOO07408.1"/>
    <property type="molecule type" value="Genomic_DNA"/>
</dbReference>
<dbReference type="Proteomes" id="UP000220062">
    <property type="component" value="Segment"/>
</dbReference>
<dbReference type="Proteomes" id="UP000220375">
    <property type="component" value="Segment"/>
</dbReference>
<dbReference type="EMBL" id="KX349238">
    <property type="protein sequence ID" value="AOO00136.1"/>
    <property type="molecule type" value="Genomic_DNA"/>
</dbReference>
<reference evidence="46 47" key="1">
    <citation type="journal article" date="2016" name="Environ. Microbiol.">
        <title>Genomic diversification of marine cyanophages into stable ecotypes.</title>
        <authorList>
            <person name="Marston M.F."/>
            <person name="Martiny J.B."/>
        </authorList>
    </citation>
    <scope>NUCLEOTIDE SEQUENCE [LARGE SCALE GENOMIC DNA]</scope>
    <source>
        <strain evidence="2">Fa_02_0709</strain>
        <strain evidence="3">Fa_10_0709</strain>
        <strain evidence="4">LIS_02_1013</strain>
        <strain evidence="5">LIS_09_1010</strain>
        <strain evidence="6">LIS_11_1010</strain>
        <strain evidence="7">NJ_05_1013</strain>
        <strain evidence="8">Np_01_0709</strain>
        <strain evidence="9">Np_01_1112</strain>
        <strain evidence="10">Np_03_0709</strain>
        <strain evidence="11">Np_03_1112</strain>
        <strain evidence="12">Np_04_1112</strain>
        <strain evidence="13">Np_06_0912</strain>
        <strain evidence="14">Np_11_1112</strain>
        <strain evidence="15">Np_12_0912</strain>
        <strain evidence="16">Np_14_0912</strain>
        <strain evidence="17">Np_15_0709</strain>
        <strain evidence="18">Np_15_1112</strain>
        <strain evidence="19">Np_19_1112</strain>
        <strain evidence="20">Np_20_0912</strain>
        <strain evidence="21">Np_23_1112</strain>
        <strain evidence="22">Np_24_1112</strain>
        <strain evidence="23">Np_31_1112</strain>
        <strain evidence="24">Np_33_0912</strain>
        <strain evidence="25">RW_01_0709</strain>
        <strain evidence="26">RW_02_0113</strain>
        <strain evidence="27">RW_02_0709</strain>
        <strain evidence="28">RW_03_0709</strain>
        <strain evidence="29">RW_11_0905</strain>
        <strain evidence="30">RW_12_0113</strain>
        <strain evidence="31">RW_12_0709</strain>
        <strain evidence="32">RW_14_1112</strain>
        <strain evidence="33">RW_16_0905</strain>
        <strain evidence="34">RW_17_0113</strain>
        <strain evidence="35">RW_29_1112</strain>
        <strain evidence="36">RW_30_0905</strain>
        <strain evidence="37">RW_34_0905</strain>
        <strain evidence="38">RW_40_1112</strain>
        <strain evidence="39">Sn_25_0709</strain>
        <strain evidence="40">W1_01_0709</strain>
        <strain evidence="41">W1_09_0709</strain>
        <strain evidence="42">W1_12_0909</strain>
        <strain evidence="43">W1_16_0709</strain>
        <strain evidence="44">W2_14_0910</strain>
        <strain evidence="45">W2_32_0910</strain>
    </source>
</reference>
<evidence type="ECO:0000313" key="31">
    <source>
        <dbReference type="EMBL" id="AOO05269.1"/>
    </source>
</evidence>
<dbReference type="Proteomes" id="UP000219866">
    <property type="component" value="Segment"/>
</dbReference>
<accession>A0A1D7RII7</accession>
<dbReference type="Proteomes" id="UP000219973">
    <property type="component" value="Segment"/>
</dbReference>
<dbReference type="Proteomes" id="UP000220171">
    <property type="component" value="Segment"/>
</dbReference>
<evidence type="ECO:0000313" key="44">
    <source>
        <dbReference type="EMBL" id="AOO09555.1"/>
    </source>
</evidence>
<protein>
    <submittedName>
        <fullName evidence="14">Uncharacterized protein</fullName>
    </submittedName>
</protein>
<evidence type="ECO:0000313" key="39">
    <source>
        <dbReference type="EMBL" id="AOO07194.1"/>
    </source>
</evidence>
<dbReference type="Proteomes" id="UP000220960">
    <property type="component" value="Segment"/>
</dbReference>
<dbReference type="Proteomes" id="UP000220084">
    <property type="component" value="Segment"/>
</dbReference>
<dbReference type="Proteomes" id="UP000220431">
    <property type="component" value="Genome"/>
</dbReference>
<dbReference type="EMBL" id="KX349258">
    <property type="protein sequence ID" value="AOO04414.1"/>
    <property type="molecule type" value="Genomic_DNA"/>
</dbReference>
<dbReference type="EMBL" id="KX349283">
    <property type="protein sequence ID" value="AOO09769.1"/>
    <property type="molecule type" value="Genomic_DNA"/>
</dbReference>
<evidence type="ECO:0000313" key="29">
    <source>
        <dbReference type="EMBL" id="AOO04841.1"/>
    </source>
</evidence>
<dbReference type="EMBL" id="KX349261">
    <property type="protein sequence ID" value="AOO05055.1"/>
    <property type="molecule type" value="Genomic_DNA"/>
</dbReference>
<evidence type="ECO:0000313" key="25">
    <source>
        <dbReference type="EMBL" id="AOO03772.1"/>
    </source>
</evidence>
<dbReference type="EMBL" id="KX349245">
    <property type="protein sequence ID" value="AOO01633.1"/>
    <property type="molecule type" value="Genomic_DNA"/>
</dbReference>
<dbReference type="Proteomes" id="UP000220729">
    <property type="component" value="Segment"/>
</dbReference>
<evidence type="ECO:0000313" key="47">
    <source>
        <dbReference type="Proteomes" id="UP000219765"/>
    </source>
</evidence>
<dbReference type="Proteomes" id="UP000220813">
    <property type="component" value="Segment"/>
</dbReference>
<dbReference type="Proteomes" id="UP000219765">
    <property type="component" value="Segment"/>
</dbReference>
<dbReference type="EMBL" id="KX349276">
    <property type="protein sequence ID" value="AOO08268.1"/>
    <property type="molecule type" value="Genomic_DNA"/>
</dbReference>
<evidence type="ECO:0000313" key="37">
    <source>
        <dbReference type="EMBL" id="AOO06766.1"/>
    </source>
</evidence>
<dbReference type="EMBL" id="KX349243">
    <property type="protein sequence ID" value="AOO01205.1"/>
    <property type="molecule type" value="Genomic_DNA"/>
</dbReference>
<evidence type="ECO:0000313" key="41">
    <source>
        <dbReference type="EMBL" id="AOO08268.1"/>
    </source>
</evidence>
<dbReference type="Proteomes" id="UP000220822">
    <property type="component" value="Genome"/>
</dbReference>
<evidence type="ECO:0000313" key="18">
    <source>
        <dbReference type="EMBL" id="AOO02061.1"/>
    </source>
</evidence>
<dbReference type="EMBL" id="KX349233">
    <property type="protein sequence ID" value="AON99065.1"/>
    <property type="molecule type" value="Genomic_DNA"/>
</dbReference>
<dbReference type="EMBL" id="KX349255">
    <property type="protein sequence ID" value="AOO03772.1"/>
    <property type="molecule type" value="Genomic_DNA"/>
</dbReference>
<dbReference type="Proteomes" id="UP000220815">
    <property type="component" value="Genome"/>
</dbReference>
<dbReference type="Proteomes" id="UP000220968">
    <property type="component" value="Segment"/>
</dbReference>
<dbReference type="EMBL" id="KX349248">
    <property type="protein sequence ID" value="AOO02275.1"/>
    <property type="molecule type" value="Genomic_DNA"/>
</dbReference>
<dbReference type="EMBL" id="KX349246">
    <property type="protein sequence ID" value="AOO01847.1"/>
    <property type="molecule type" value="Genomic_DNA"/>
</dbReference>
<dbReference type="Proteomes" id="UP000220101">
    <property type="component" value="Segment"/>
</dbReference>
<dbReference type="Proteomes" id="UP000220899">
    <property type="component" value="Segment"/>
</dbReference>
<evidence type="ECO:0000313" key="28">
    <source>
        <dbReference type="EMBL" id="AOO04414.1"/>
    </source>
</evidence>
<evidence type="ECO:0000313" key="21">
    <source>
        <dbReference type="EMBL" id="AOO02702.1"/>
    </source>
</evidence>
<dbReference type="Proteomes" id="UP000220799">
    <property type="component" value="Segment"/>
</dbReference>
<dbReference type="EMBL" id="KX349250">
    <property type="protein sequence ID" value="AOO02702.1"/>
    <property type="molecule type" value="Genomic_DNA"/>
</dbReference>
<dbReference type="EMBL" id="KX349232">
    <property type="protein sequence ID" value="AON98851.1"/>
    <property type="molecule type" value="Genomic_DNA"/>
</dbReference>
<dbReference type="EMBL" id="KX349252">
    <property type="protein sequence ID" value="AOO03130.1"/>
    <property type="molecule type" value="Genomic_DNA"/>
</dbReference>
<dbReference type="Proteomes" id="UP000219940">
    <property type="component" value="Segment"/>
</dbReference>
<dbReference type="EMBL" id="KX349268">
    <property type="protein sequence ID" value="AOO06552.1"/>
    <property type="molecule type" value="Genomic_DNA"/>
</dbReference>
<evidence type="ECO:0000313" key="23">
    <source>
        <dbReference type="EMBL" id="AOO03130.1"/>
    </source>
</evidence>
<dbReference type="Proteomes" id="UP000220657">
    <property type="component" value="Segment"/>
</dbReference>
<dbReference type="EMBL" id="KX349241">
    <property type="protein sequence ID" value="AOO00777.1"/>
    <property type="molecule type" value="Genomic_DNA"/>
</dbReference>
<dbReference type="Proteomes" id="UP000220420">
    <property type="component" value="Segment"/>
</dbReference>
<dbReference type="EMBL" id="KX349269">
    <property type="protein sequence ID" value="AOO06766.1"/>
    <property type="molecule type" value="Genomic_DNA"/>
</dbReference>
<evidence type="ECO:0000256" key="1">
    <source>
        <dbReference type="SAM" id="MobiDB-lite"/>
    </source>
</evidence>
<gene>
    <name evidence="2" type="ORF">Fa020709_050</name>
    <name evidence="3" type="ORF">Fa100709_050</name>
    <name evidence="4" type="ORF">LIS021013_051</name>
    <name evidence="5" type="ORF">LIS091010_050</name>
    <name evidence="6" type="ORF">LIS111010_050</name>
    <name evidence="7" type="ORF">NJ_05_1013_050</name>
    <name evidence="8" type="ORF">Np010709_050</name>
    <name evidence="9" type="ORF">Np011112_050</name>
    <name evidence="10" type="ORF">Np030709_050</name>
    <name evidence="11" type="ORF">Np031112_050</name>
    <name evidence="12" type="ORF">Np041112_050</name>
    <name evidence="13" type="ORF">Np060912_050</name>
    <name evidence="14" type="ORF">Np111112_050</name>
    <name evidence="15" type="ORF">Np120912_050</name>
    <name evidence="16" type="ORF">Np140912_050</name>
    <name evidence="17" type="ORF">Np150709_050</name>
    <name evidence="18" type="ORF">Np151112_050</name>
    <name evidence="19" type="ORF">Np191112_050</name>
    <name evidence="20" type="ORF">Np200912_050</name>
    <name evidence="21" type="ORF">Np231112_050</name>
    <name evidence="22" type="ORF">Np241112_050</name>
    <name evidence="23" type="ORF">Np311112_050</name>
    <name evidence="24" type="ORF">Np330912_050</name>
    <name evidence="25" type="ORF">RW010709_050</name>
    <name evidence="26" type="ORF">RW020113_050</name>
    <name evidence="27" type="ORF">RW020709_050</name>
    <name evidence="28" type="ORF">RW030709_050</name>
    <name evidence="29" type="ORF">RW110905_050</name>
    <name evidence="30" type="ORF">RW120113_050</name>
    <name evidence="31" type="ORF">RW120709_050</name>
    <name evidence="32" type="ORF">RW141112_050</name>
    <name evidence="33" type="ORF">RW160905_050</name>
    <name evidence="34" type="ORF">RW170113_050</name>
    <name evidence="35" type="ORF">RW291112_050</name>
    <name evidence="36" type="ORF">RW300905_050</name>
    <name evidence="37" type="ORF">RW340905_050</name>
    <name evidence="38" type="ORF">RW401112_050</name>
    <name evidence="39" type="ORF">Sn250709_050</name>
    <name evidence="40" type="ORF">W1010709_050</name>
    <name evidence="41" type="ORF">W1090709_050</name>
    <name evidence="42" type="ORF">W1120909_050</name>
    <name evidence="43" type="ORF">W1160709_050</name>
    <name evidence="44" type="ORF">W2140910_050</name>
    <name evidence="45" type="ORF">W2320910_050</name>
</gene>
<dbReference type="Proteomes" id="UP000219978">
    <property type="component" value="Segment"/>
</dbReference>
<feature type="region of interest" description="Disordered" evidence="1">
    <location>
        <begin position="1"/>
        <end position="64"/>
    </location>
</feature>
<evidence type="ECO:0000313" key="2">
    <source>
        <dbReference type="EMBL" id="AON97563.1"/>
    </source>
</evidence>
<dbReference type="Proteomes" id="UP000220656">
    <property type="component" value="Segment"/>
</dbReference>
<dbReference type="Proteomes" id="UP000220326">
    <property type="component" value="Segment"/>
</dbReference>
<proteinExistence type="predicted"/>
<dbReference type="EMBL" id="KX349256">
    <property type="protein sequence ID" value="AOO03986.1"/>
    <property type="molecule type" value="Genomic_DNA"/>
</dbReference>
<dbReference type="Proteomes" id="UP000220301">
    <property type="component" value="Segment"/>
</dbReference>
<evidence type="ECO:0000313" key="34">
    <source>
        <dbReference type="EMBL" id="AOO05911.1"/>
    </source>
</evidence>
<evidence type="ECO:0000313" key="48">
    <source>
        <dbReference type="Proteomes" id="UP000219847"/>
    </source>
</evidence>
<dbReference type="Proteomes" id="UP000220510">
    <property type="component" value="Genome"/>
</dbReference>
<evidence type="ECO:0000313" key="17">
    <source>
        <dbReference type="EMBL" id="AOO01847.1"/>
    </source>
</evidence>
<dbReference type="EMBL" id="KX349271">
    <property type="protein sequence ID" value="AOO07194.1"/>
    <property type="molecule type" value="Genomic_DNA"/>
</dbReference>
<dbReference type="EMBL" id="KX349267">
    <property type="protein sequence ID" value="AOO06338.1"/>
    <property type="molecule type" value="Genomic_DNA"/>
</dbReference>
<dbReference type="Proteomes" id="UP000220975">
    <property type="component" value="Segment"/>
</dbReference>
<dbReference type="EMBL" id="KX349247">
    <property type="protein sequence ID" value="AOO02061.1"/>
    <property type="molecule type" value="Genomic_DNA"/>
</dbReference>
<name>A0A1D7RII7_9CAUD</name>
<evidence type="ECO:0000313" key="43">
    <source>
        <dbReference type="EMBL" id="AOO08912.1"/>
    </source>
</evidence>
<dbReference type="EMBL" id="KX349230">
    <property type="protein sequence ID" value="AON98421.1"/>
    <property type="molecule type" value="Genomic_DNA"/>
</dbReference>
<dbReference type="EMBL" id="KX349239">
    <property type="protein sequence ID" value="AOO00350.1"/>
    <property type="molecule type" value="Genomic_DNA"/>
</dbReference>
<dbReference type="EMBL" id="KX349253">
    <property type="protein sequence ID" value="AOO03344.1"/>
    <property type="molecule type" value="Genomic_DNA"/>
</dbReference>
<evidence type="ECO:0000313" key="6">
    <source>
        <dbReference type="EMBL" id="AON99065.1"/>
    </source>
</evidence>
<dbReference type="Proteomes" id="UP000219987">
    <property type="component" value="Segment"/>
</dbReference>
<dbReference type="EMBL" id="KX349226">
    <property type="protein sequence ID" value="AON97563.1"/>
    <property type="molecule type" value="Genomic_DNA"/>
</dbReference>
<evidence type="ECO:0000313" key="15">
    <source>
        <dbReference type="EMBL" id="AOO01419.1"/>
    </source>
</evidence>
<dbReference type="Proteomes" id="UP000220587">
    <property type="component" value="Segment"/>
</dbReference>
<evidence type="ECO:0000313" key="38">
    <source>
        <dbReference type="EMBL" id="AOO06980.1"/>
    </source>
</evidence>
<dbReference type="EMBL" id="KX349260">
    <property type="protein sequence ID" value="AOO04841.1"/>
    <property type="molecule type" value="Genomic_DNA"/>
</dbReference>
<dbReference type="EMBL" id="KX349277">
    <property type="protein sequence ID" value="AOO08482.1"/>
    <property type="molecule type" value="Genomic_DNA"/>
</dbReference>
<dbReference type="Proteomes" id="UP000220457">
    <property type="component" value="Segment"/>
</dbReference>
<dbReference type="Proteomes" id="UP000220280">
    <property type="component" value="Segment"/>
</dbReference>
<dbReference type="EMBL" id="KX349270">
    <property type="protein sequence ID" value="AOO06980.1"/>
    <property type="molecule type" value="Genomic_DNA"/>
</dbReference>
<dbReference type="Proteomes" id="UP000220874">
    <property type="component" value="Segment"/>
</dbReference>
<evidence type="ECO:0000313" key="27">
    <source>
        <dbReference type="EMBL" id="AOO04200.1"/>
    </source>
</evidence>
<dbReference type="EMBL" id="KX349236">
    <property type="protein sequence ID" value="AON99708.1"/>
    <property type="molecule type" value="Genomic_DNA"/>
</dbReference>
<evidence type="ECO:0000313" key="35">
    <source>
        <dbReference type="EMBL" id="AOO06338.1"/>
    </source>
</evidence>
<dbReference type="Proteomes" id="UP000220878">
    <property type="component" value="Genome"/>
</dbReference>
<dbReference type="EMBL" id="KX349263">
    <property type="protein sequence ID" value="AOO05483.1"/>
    <property type="molecule type" value="Genomic_DNA"/>
</dbReference>
<dbReference type="Proteomes" id="UP000220862">
    <property type="component" value="Segment"/>
</dbReference>
<dbReference type="EMBL" id="KX349265">
    <property type="protein sequence ID" value="AOO05911.1"/>
    <property type="molecule type" value="Genomic_DNA"/>
</dbReference>
<evidence type="ECO:0000313" key="14">
    <source>
        <dbReference type="EMBL" id="AOO01205.1"/>
    </source>
</evidence>